<protein>
    <submittedName>
        <fullName evidence="2">HET-domain-containing protein</fullName>
    </submittedName>
</protein>
<proteinExistence type="predicted"/>
<dbReference type="AlphaFoldDB" id="A0A2J6RGC0"/>
<gene>
    <name evidence="2" type="ORF">L207DRAFT_493009</name>
</gene>
<dbReference type="Pfam" id="PF26639">
    <property type="entry name" value="Het-6_barrel"/>
    <property type="match status" value="1"/>
</dbReference>
<dbReference type="PANTHER" id="PTHR24148:SF73">
    <property type="entry name" value="HET DOMAIN PROTEIN (AFU_ORTHOLOGUE AFUA_8G01020)"/>
    <property type="match status" value="1"/>
</dbReference>
<evidence type="ECO:0000259" key="1">
    <source>
        <dbReference type="Pfam" id="PF06985"/>
    </source>
</evidence>
<name>A0A2J6RGC0_HYAVF</name>
<dbReference type="Proteomes" id="UP000235786">
    <property type="component" value="Unassembled WGS sequence"/>
</dbReference>
<dbReference type="PANTHER" id="PTHR24148">
    <property type="entry name" value="ANKYRIN REPEAT DOMAIN-CONTAINING PROTEIN 39 HOMOLOG-RELATED"/>
    <property type="match status" value="1"/>
</dbReference>
<evidence type="ECO:0000313" key="2">
    <source>
        <dbReference type="EMBL" id="PMD37540.1"/>
    </source>
</evidence>
<sequence>MVQFCYTPLPLETHKDRIRVMELFPGDGDSPIECSILEASLSDPPDYEALSYRWGNVKTQRSISMQGKDFEITQNLYTALRHLRCAKQKRTLWIDAICIDQMNVREKNHQVQLMRDIYKKARRTLIWLGRGTEKIRQGFAIIPKLIHASKEKWSMTECMLDWELISNLPRLWAILENPYFARVWIVQEIVFSTDQLVVCGGLTVSWRDFSAAIVSNSGELYITGEPILDVFWQTFLGGSAHSGLGDRWKRQRATWQRILIGYNYPHGAEENTDSWVARYPVQENRKMFKTKNGYIGLGPREMRAGDRIALFSGGSMPLVMRTKGTALELIGDCYVHGIMYSERYREDQCELLWIV</sequence>
<evidence type="ECO:0000313" key="3">
    <source>
        <dbReference type="Proteomes" id="UP000235786"/>
    </source>
</evidence>
<dbReference type="Pfam" id="PF06985">
    <property type="entry name" value="HET"/>
    <property type="match status" value="1"/>
</dbReference>
<feature type="domain" description="Heterokaryon incompatibility" evidence="1">
    <location>
        <begin position="47"/>
        <end position="188"/>
    </location>
</feature>
<dbReference type="OrthoDB" id="2157530at2759"/>
<dbReference type="InterPro" id="IPR010730">
    <property type="entry name" value="HET"/>
</dbReference>
<dbReference type="STRING" id="1149755.A0A2J6RGC0"/>
<dbReference type="InterPro" id="IPR052895">
    <property type="entry name" value="HetReg/Transcr_Mod"/>
</dbReference>
<reference evidence="2 3" key="1">
    <citation type="submission" date="2016-04" db="EMBL/GenBank/DDBJ databases">
        <title>A degradative enzymes factory behind the ericoid mycorrhizal symbiosis.</title>
        <authorList>
            <consortium name="DOE Joint Genome Institute"/>
            <person name="Martino E."/>
            <person name="Morin E."/>
            <person name="Grelet G."/>
            <person name="Kuo A."/>
            <person name="Kohler A."/>
            <person name="Daghino S."/>
            <person name="Barry K."/>
            <person name="Choi C."/>
            <person name="Cichocki N."/>
            <person name="Clum A."/>
            <person name="Copeland A."/>
            <person name="Hainaut M."/>
            <person name="Haridas S."/>
            <person name="Labutti K."/>
            <person name="Lindquist E."/>
            <person name="Lipzen A."/>
            <person name="Khouja H.-R."/>
            <person name="Murat C."/>
            <person name="Ohm R."/>
            <person name="Olson A."/>
            <person name="Spatafora J."/>
            <person name="Veneault-Fourrey C."/>
            <person name="Henrissat B."/>
            <person name="Grigoriev I."/>
            <person name="Martin F."/>
            <person name="Perotto S."/>
        </authorList>
    </citation>
    <scope>NUCLEOTIDE SEQUENCE [LARGE SCALE GENOMIC DNA]</scope>
    <source>
        <strain evidence="2 3">F</strain>
    </source>
</reference>
<dbReference type="EMBL" id="KZ613949">
    <property type="protein sequence ID" value="PMD37540.1"/>
    <property type="molecule type" value="Genomic_DNA"/>
</dbReference>
<accession>A0A2J6RGC0</accession>
<organism evidence="2 3">
    <name type="scientific">Hyaloscypha variabilis (strain UAMH 11265 / GT02V1 / F)</name>
    <name type="common">Meliniomyces variabilis</name>
    <dbReference type="NCBI Taxonomy" id="1149755"/>
    <lineage>
        <taxon>Eukaryota</taxon>
        <taxon>Fungi</taxon>
        <taxon>Dikarya</taxon>
        <taxon>Ascomycota</taxon>
        <taxon>Pezizomycotina</taxon>
        <taxon>Leotiomycetes</taxon>
        <taxon>Helotiales</taxon>
        <taxon>Hyaloscyphaceae</taxon>
        <taxon>Hyaloscypha</taxon>
        <taxon>Hyaloscypha variabilis</taxon>
    </lineage>
</organism>
<keyword evidence="3" id="KW-1185">Reference proteome</keyword>